<proteinExistence type="predicted"/>
<dbReference type="Proteomes" id="UP000000600">
    <property type="component" value="Unassembled WGS sequence"/>
</dbReference>
<dbReference type="InParanoid" id="A0DVU1"/>
<evidence type="ECO:0000256" key="1">
    <source>
        <dbReference type="SAM" id="MobiDB-lite"/>
    </source>
</evidence>
<reference evidence="2 3" key="1">
    <citation type="journal article" date="2006" name="Nature">
        <title>Global trends of whole-genome duplications revealed by the ciliate Paramecium tetraurelia.</title>
        <authorList>
            <consortium name="Genoscope"/>
            <person name="Aury J.-M."/>
            <person name="Jaillon O."/>
            <person name="Duret L."/>
            <person name="Noel B."/>
            <person name="Jubin C."/>
            <person name="Porcel B.M."/>
            <person name="Segurens B."/>
            <person name="Daubin V."/>
            <person name="Anthouard V."/>
            <person name="Aiach N."/>
            <person name="Arnaiz O."/>
            <person name="Billaut A."/>
            <person name="Beisson J."/>
            <person name="Blanc I."/>
            <person name="Bouhouche K."/>
            <person name="Camara F."/>
            <person name="Duharcourt S."/>
            <person name="Guigo R."/>
            <person name="Gogendeau D."/>
            <person name="Katinka M."/>
            <person name="Keller A.-M."/>
            <person name="Kissmehl R."/>
            <person name="Klotz C."/>
            <person name="Koll F."/>
            <person name="Le Moue A."/>
            <person name="Lepere C."/>
            <person name="Malinsky S."/>
            <person name="Nowacki M."/>
            <person name="Nowak J.K."/>
            <person name="Plattner H."/>
            <person name="Poulain J."/>
            <person name="Ruiz F."/>
            <person name="Serrano V."/>
            <person name="Zagulski M."/>
            <person name="Dessen P."/>
            <person name="Betermier M."/>
            <person name="Weissenbach J."/>
            <person name="Scarpelli C."/>
            <person name="Schachter V."/>
            <person name="Sperling L."/>
            <person name="Meyer E."/>
            <person name="Cohen J."/>
            <person name="Wincker P."/>
        </authorList>
    </citation>
    <scope>NUCLEOTIDE SEQUENCE [LARGE SCALE GENOMIC DNA]</scope>
    <source>
        <strain evidence="2 3">Stock d4-2</strain>
    </source>
</reference>
<feature type="compositionally biased region" description="Polar residues" evidence="1">
    <location>
        <begin position="1"/>
        <end position="17"/>
    </location>
</feature>
<dbReference type="GeneID" id="5040340"/>
<protein>
    <submittedName>
        <fullName evidence="2">Uncharacterized protein</fullName>
    </submittedName>
</protein>
<dbReference type="AlphaFoldDB" id="A0DVU1"/>
<name>A0DVU1_PARTE</name>
<evidence type="ECO:0000313" key="3">
    <source>
        <dbReference type="Proteomes" id="UP000000600"/>
    </source>
</evidence>
<gene>
    <name evidence="2" type="ORF">GSPATT00020811001</name>
</gene>
<evidence type="ECO:0000313" key="2">
    <source>
        <dbReference type="EMBL" id="CAK87158.1"/>
    </source>
</evidence>
<feature type="region of interest" description="Disordered" evidence="1">
    <location>
        <begin position="1"/>
        <end position="20"/>
    </location>
</feature>
<accession>A0DVU1</accession>
<sequence length="122" mass="14211">MLSPSQYQQLQRLSPQRVSMPGMSRVPAFVKTREVRMPSPAKQYSPTKYVIHNPPLYMRSRMASTEDIPSMPSESKNINNDRKYSMHIDPKTQQISHLNEIIQQQQQQILTQESQCLETEVH</sequence>
<dbReference type="RefSeq" id="XP_001454555.1">
    <property type="nucleotide sequence ID" value="XM_001454518.2"/>
</dbReference>
<organism evidence="2 3">
    <name type="scientific">Paramecium tetraurelia</name>
    <dbReference type="NCBI Taxonomy" id="5888"/>
    <lineage>
        <taxon>Eukaryota</taxon>
        <taxon>Sar</taxon>
        <taxon>Alveolata</taxon>
        <taxon>Ciliophora</taxon>
        <taxon>Intramacronucleata</taxon>
        <taxon>Oligohymenophorea</taxon>
        <taxon>Peniculida</taxon>
        <taxon>Parameciidae</taxon>
        <taxon>Paramecium</taxon>
    </lineage>
</organism>
<dbReference type="EMBL" id="CT868607">
    <property type="protein sequence ID" value="CAK87158.1"/>
    <property type="molecule type" value="Genomic_DNA"/>
</dbReference>
<keyword evidence="3" id="KW-1185">Reference proteome</keyword>
<dbReference type="KEGG" id="ptm:GSPATT00020811001"/>
<dbReference type="HOGENOM" id="CLU_2031200_0_0_1"/>